<comment type="pathway">
    <text evidence="10 11">Cell wall biogenesis; peptidoglycan biosynthesis.</text>
</comment>
<dbReference type="GO" id="GO:0051301">
    <property type="term" value="P:cell division"/>
    <property type="evidence" value="ECO:0007669"/>
    <property type="project" value="UniProtKB-KW"/>
</dbReference>
<evidence type="ECO:0000259" key="14">
    <source>
        <dbReference type="Pfam" id="PF08245"/>
    </source>
</evidence>
<dbReference type="Gene3D" id="3.40.1190.10">
    <property type="entry name" value="Mur-like, catalytic domain"/>
    <property type="match status" value="1"/>
</dbReference>
<dbReference type="EMBL" id="CP035807">
    <property type="protein sequence ID" value="QEN04132.1"/>
    <property type="molecule type" value="Genomic_DNA"/>
</dbReference>
<keyword evidence="5 10" id="KW-0067">ATP-binding</keyword>
<dbReference type="NCBIfam" id="NF001126">
    <property type="entry name" value="PRK00139.1-4"/>
    <property type="match status" value="1"/>
</dbReference>
<evidence type="ECO:0000256" key="1">
    <source>
        <dbReference type="ARBA" id="ARBA00005898"/>
    </source>
</evidence>
<evidence type="ECO:0000256" key="11">
    <source>
        <dbReference type="RuleBase" id="RU004135"/>
    </source>
</evidence>
<dbReference type="InterPro" id="IPR035911">
    <property type="entry name" value="MurE/MurF_N"/>
</dbReference>
<dbReference type="GO" id="GO:0009252">
    <property type="term" value="P:peptidoglycan biosynthetic process"/>
    <property type="evidence" value="ECO:0007669"/>
    <property type="project" value="UniProtKB-UniRule"/>
</dbReference>
<accession>A0A5C1QD49</accession>
<dbReference type="Pfam" id="PF02875">
    <property type="entry name" value="Mur_ligase_C"/>
    <property type="match status" value="1"/>
</dbReference>
<comment type="subcellular location">
    <subcellularLocation>
        <location evidence="10 11">Cytoplasm</location>
    </subcellularLocation>
</comment>
<evidence type="ECO:0000259" key="12">
    <source>
        <dbReference type="Pfam" id="PF01225"/>
    </source>
</evidence>
<keyword evidence="6 10" id="KW-0133">Cell shape</keyword>
<dbReference type="InterPro" id="IPR036615">
    <property type="entry name" value="Mur_ligase_C_dom_sf"/>
</dbReference>
<comment type="function">
    <text evidence="10">Catalyzes the addition of an amino acid to the nucleotide precursor UDP-N-acetylmuramoyl-L-alanyl-D-glutamate (UMAG) in the biosynthesis of bacterial cell-wall peptidoglycan.</text>
</comment>
<dbReference type="SUPFAM" id="SSF53623">
    <property type="entry name" value="MurD-like peptide ligases, catalytic domain"/>
    <property type="match status" value="1"/>
</dbReference>
<dbReference type="UniPathway" id="UPA00219"/>
<keyword evidence="2 10" id="KW-0436">Ligase</keyword>
<dbReference type="NCBIfam" id="TIGR01085">
    <property type="entry name" value="murE"/>
    <property type="match status" value="1"/>
</dbReference>
<dbReference type="Proteomes" id="UP000323824">
    <property type="component" value="Chromosome"/>
</dbReference>
<keyword evidence="16" id="KW-1185">Reference proteome</keyword>
<feature type="binding site" evidence="10">
    <location>
        <position position="183"/>
    </location>
    <ligand>
        <name>UDP-N-acetyl-alpha-D-muramoyl-L-alanyl-D-glutamate</name>
        <dbReference type="ChEBI" id="CHEBI:83900"/>
    </ligand>
</feature>
<dbReference type="InterPro" id="IPR036565">
    <property type="entry name" value="Mur-like_cat_sf"/>
</dbReference>
<dbReference type="AlphaFoldDB" id="A0A5C1QD49"/>
<dbReference type="GO" id="GO:0071555">
    <property type="term" value="P:cell wall organization"/>
    <property type="evidence" value="ECO:0007669"/>
    <property type="project" value="UniProtKB-KW"/>
</dbReference>
<evidence type="ECO:0000256" key="3">
    <source>
        <dbReference type="ARBA" id="ARBA00022618"/>
    </source>
</evidence>
<feature type="binding site" evidence="10">
    <location>
        <begin position="156"/>
        <end position="157"/>
    </location>
    <ligand>
        <name>UDP-N-acetyl-alpha-D-muramoyl-L-alanyl-D-glutamate</name>
        <dbReference type="ChEBI" id="CHEBI:83900"/>
    </ligand>
</feature>
<dbReference type="SUPFAM" id="SSF53244">
    <property type="entry name" value="MurD-like peptide ligases, peptide-binding domain"/>
    <property type="match status" value="1"/>
</dbReference>
<feature type="binding site" evidence="10">
    <location>
        <position position="31"/>
    </location>
    <ligand>
        <name>UDP-N-acetyl-alpha-D-muramoyl-L-alanyl-D-glutamate</name>
        <dbReference type="ChEBI" id="CHEBI:83900"/>
    </ligand>
</feature>
<gene>
    <name evidence="10" type="primary">murE</name>
    <name evidence="15" type="ORF">EW093_05255</name>
</gene>
<dbReference type="SUPFAM" id="SSF63418">
    <property type="entry name" value="MurE/MurF N-terminal domain"/>
    <property type="match status" value="1"/>
</dbReference>
<dbReference type="GO" id="GO:0000287">
    <property type="term" value="F:magnesium ion binding"/>
    <property type="evidence" value="ECO:0007669"/>
    <property type="project" value="UniProtKB-UniRule"/>
</dbReference>
<dbReference type="InterPro" id="IPR005761">
    <property type="entry name" value="UDP-N-AcMur-Glu-dNH2Pim_ligase"/>
</dbReference>
<evidence type="ECO:0000256" key="7">
    <source>
        <dbReference type="ARBA" id="ARBA00022984"/>
    </source>
</evidence>
<keyword evidence="10" id="KW-0963">Cytoplasm</keyword>
<keyword evidence="8 10" id="KW-0131">Cell cycle</keyword>
<feature type="binding site" evidence="10">
    <location>
        <begin position="112"/>
        <end position="118"/>
    </location>
    <ligand>
        <name>ATP</name>
        <dbReference type="ChEBI" id="CHEBI:30616"/>
    </ligand>
</feature>
<comment type="PTM">
    <text evidence="10">Carboxylation is probably crucial for Mg(2+) binding and, consequently, for the gamma-phosphate positioning of ATP.</text>
</comment>
<keyword evidence="7 10" id="KW-0573">Peptidoglycan synthesis</keyword>
<sequence>MKITALLDNINNNIQKIGHLDPEITNLEFDSRRVSNGTLFFALKGIHTDGHNYIDKAITLGAKAICFSDDLPNYNPDILYIKVENTKEALSSFSTAFYNNPSKELKVIGVTGTDGKSTTVSLIDQLLELNGKRSGYISTISFKSGNIEEKNVLRQSTPEASQIHSILREMVKNNKEYAIVESTSHGLSNKTCRLKDVDFNTGVLTNITQEHLEFHGSLEQYRNDKGNLFRKISKTEKETSFGVVNLDDPEATNFISYAKPKKVYTYSLKNKNADLYPVDIRQTPVSSTFKLVFKGVEYETKLNLPGLFNIENLMATILAVYNLGDITFNNIVRSIPNLHSVKGRLNSVPTRGEFSIVVDYAHTPGSFEKVLPTIKEIITGRLIVVFGSAGERDVVKRPIQGEIADKFADIIVLTDEDPRLEDSIKIIDDIKAGIKNKREDENLFIIPNRREAIGRAIDLAQKGDMILTLGKGHETSMVYSHGSEPWNEIEVIKDILKEKGLNEYIKMED</sequence>
<organism evidence="15 16">
    <name type="scientific">Thiospirochaeta perfilievii</name>
    <dbReference type="NCBI Taxonomy" id="252967"/>
    <lineage>
        <taxon>Bacteria</taxon>
        <taxon>Pseudomonadati</taxon>
        <taxon>Spirochaetota</taxon>
        <taxon>Spirochaetia</taxon>
        <taxon>Spirochaetales</taxon>
        <taxon>Spirochaetaceae</taxon>
        <taxon>Thiospirochaeta</taxon>
    </lineage>
</organism>
<name>A0A5C1QD49_9SPIO</name>
<feature type="binding site" evidence="10">
    <location>
        <position position="193"/>
    </location>
    <ligand>
        <name>UDP-N-acetyl-alpha-D-muramoyl-L-alanyl-D-glutamate</name>
        <dbReference type="ChEBI" id="CHEBI:83900"/>
    </ligand>
</feature>
<evidence type="ECO:0000256" key="4">
    <source>
        <dbReference type="ARBA" id="ARBA00022741"/>
    </source>
</evidence>
<feature type="domain" description="Mur ligase N-terminal catalytic" evidence="12">
    <location>
        <begin position="23"/>
        <end position="98"/>
    </location>
</feature>
<evidence type="ECO:0000313" key="15">
    <source>
        <dbReference type="EMBL" id="QEN04132.1"/>
    </source>
</evidence>
<feature type="modified residue" description="N6-carboxylysine" evidence="10">
    <location>
        <position position="225"/>
    </location>
</feature>
<evidence type="ECO:0000313" key="16">
    <source>
        <dbReference type="Proteomes" id="UP000323824"/>
    </source>
</evidence>
<evidence type="ECO:0000256" key="6">
    <source>
        <dbReference type="ARBA" id="ARBA00022960"/>
    </source>
</evidence>
<comment type="cofactor">
    <cofactor evidence="10">
        <name>Mg(2+)</name>
        <dbReference type="ChEBI" id="CHEBI:18420"/>
    </cofactor>
</comment>
<dbReference type="OrthoDB" id="9800958at2"/>
<reference evidence="15 16" key="1">
    <citation type="submission" date="2019-02" db="EMBL/GenBank/DDBJ databases">
        <authorList>
            <person name="Fomenkov A."/>
            <person name="Dubinina G."/>
            <person name="Grabovich M."/>
            <person name="Vincze T."/>
            <person name="Roberts R.J."/>
        </authorList>
    </citation>
    <scope>NUCLEOTIDE SEQUENCE [LARGE SCALE GENOMIC DNA]</scope>
    <source>
        <strain evidence="15 16">P</strain>
    </source>
</reference>
<evidence type="ECO:0000259" key="13">
    <source>
        <dbReference type="Pfam" id="PF02875"/>
    </source>
</evidence>
<dbReference type="InterPro" id="IPR000713">
    <property type="entry name" value="Mur_ligase_N"/>
</dbReference>
<comment type="similarity">
    <text evidence="1 10">Belongs to the MurCDEF family. MurE subfamily.</text>
</comment>
<dbReference type="KEGG" id="sper:EW093_05255"/>
<evidence type="ECO:0000256" key="5">
    <source>
        <dbReference type="ARBA" id="ARBA00022840"/>
    </source>
</evidence>
<reference evidence="15 16" key="2">
    <citation type="submission" date="2019-09" db="EMBL/GenBank/DDBJ databases">
        <title>Complete Genome Sequence and Methylome Analysis of free living Spirochaetas.</title>
        <authorList>
            <person name="Leshcheva N."/>
            <person name="Mikheeva N."/>
        </authorList>
    </citation>
    <scope>NUCLEOTIDE SEQUENCE [LARGE SCALE GENOMIC DNA]</scope>
    <source>
        <strain evidence="15 16">P</strain>
    </source>
</reference>
<feature type="domain" description="Mur ligase central" evidence="14">
    <location>
        <begin position="110"/>
        <end position="319"/>
    </location>
</feature>
<dbReference type="GO" id="GO:0008360">
    <property type="term" value="P:regulation of cell shape"/>
    <property type="evidence" value="ECO:0007669"/>
    <property type="project" value="UniProtKB-KW"/>
</dbReference>
<dbReference type="GO" id="GO:0005524">
    <property type="term" value="F:ATP binding"/>
    <property type="evidence" value="ECO:0007669"/>
    <property type="project" value="UniProtKB-UniRule"/>
</dbReference>
<dbReference type="GO" id="GO:0005737">
    <property type="term" value="C:cytoplasm"/>
    <property type="evidence" value="ECO:0007669"/>
    <property type="project" value="UniProtKB-SubCell"/>
</dbReference>
<dbReference type="Pfam" id="PF01225">
    <property type="entry name" value="Mur_ligase"/>
    <property type="match status" value="1"/>
</dbReference>
<dbReference type="GO" id="GO:0016881">
    <property type="term" value="F:acid-amino acid ligase activity"/>
    <property type="evidence" value="ECO:0007669"/>
    <property type="project" value="UniProtKB-UniRule"/>
</dbReference>
<dbReference type="Gene3D" id="3.40.1390.10">
    <property type="entry name" value="MurE/MurF, N-terminal domain"/>
    <property type="match status" value="1"/>
</dbReference>
<evidence type="ECO:0000256" key="10">
    <source>
        <dbReference type="HAMAP-Rule" id="MF_00208"/>
    </source>
</evidence>
<dbReference type="HAMAP" id="MF_00208">
    <property type="entry name" value="MurE"/>
    <property type="match status" value="1"/>
</dbReference>
<dbReference type="InterPro" id="IPR013221">
    <property type="entry name" value="Mur_ligase_cen"/>
</dbReference>
<proteinExistence type="inferred from homology"/>
<dbReference type="Gene3D" id="3.90.190.20">
    <property type="entry name" value="Mur ligase, C-terminal domain"/>
    <property type="match status" value="1"/>
</dbReference>
<feature type="domain" description="Mur ligase C-terminal" evidence="13">
    <location>
        <begin position="343"/>
        <end position="472"/>
    </location>
</feature>
<keyword evidence="9 10" id="KW-0961">Cell wall biogenesis/degradation</keyword>
<evidence type="ECO:0000256" key="2">
    <source>
        <dbReference type="ARBA" id="ARBA00022598"/>
    </source>
</evidence>
<evidence type="ECO:0000256" key="9">
    <source>
        <dbReference type="ARBA" id="ARBA00023316"/>
    </source>
</evidence>
<dbReference type="InterPro" id="IPR004101">
    <property type="entry name" value="Mur_ligase_C"/>
</dbReference>
<dbReference type="EC" id="6.3.2.-" evidence="10"/>
<dbReference type="Pfam" id="PF08245">
    <property type="entry name" value="Mur_ligase_M"/>
    <property type="match status" value="1"/>
</dbReference>
<comment type="caution">
    <text evidence="10">Lacks conserved residue(s) required for the propagation of feature annotation.</text>
</comment>
<protein>
    <recommendedName>
        <fullName evidence="10">UDP-N-acetylmuramyl-tripeptide synthetase</fullName>
        <ecNumber evidence="10">6.3.2.-</ecNumber>
    </recommendedName>
    <alternativeName>
        <fullName evidence="10">UDP-MurNAc-tripeptide synthetase</fullName>
    </alternativeName>
</protein>
<evidence type="ECO:0000256" key="8">
    <source>
        <dbReference type="ARBA" id="ARBA00023306"/>
    </source>
</evidence>
<dbReference type="RefSeq" id="WP_149567389.1">
    <property type="nucleotide sequence ID" value="NZ_CP035807.1"/>
</dbReference>
<dbReference type="PANTHER" id="PTHR23135">
    <property type="entry name" value="MUR LIGASE FAMILY MEMBER"/>
    <property type="match status" value="1"/>
</dbReference>
<keyword evidence="4 10" id="KW-0547">Nucleotide-binding</keyword>
<keyword evidence="3 10" id="KW-0132">Cell division</keyword>
<dbReference type="PANTHER" id="PTHR23135:SF4">
    <property type="entry name" value="UDP-N-ACETYLMURAMOYL-L-ALANYL-D-GLUTAMATE--2,6-DIAMINOPIMELATE LIGASE MURE HOMOLOG, CHLOROPLASTIC"/>
    <property type="match status" value="1"/>
</dbReference>
<keyword evidence="10" id="KW-0460">Magnesium</keyword>